<feature type="transmembrane region" description="Helical" evidence="2">
    <location>
        <begin position="62"/>
        <end position="82"/>
    </location>
</feature>
<dbReference type="EMBL" id="FLQX01000035">
    <property type="protein sequence ID" value="SBT04191.1"/>
    <property type="molecule type" value="Genomic_DNA"/>
</dbReference>
<dbReference type="PANTHER" id="PTHR34351:SF1">
    <property type="entry name" value="SLR1927 PROTEIN"/>
    <property type="match status" value="1"/>
</dbReference>
<feature type="transmembrane region" description="Helical" evidence="2">
    <location>
        <begin position="37"/>
        <end position="56"/>
    </location>
</feature>
<keyword evidence="2" id="KW-0812">Transmembrane</keyword>
<reference evidence="3 4" key="1">
    <citation type="submission" date="2016-06" db="EMBL/GenBank/DDBJ databases">
        <authorList>
            <person name="Kjaerup R.B."/>
            <person name="Dalgaard T.S."/>
            <person name="Juul-Madsen H.R."/>
        </authorList>
    </citation>
    <scope>NUCLEOTIDE SEQUENCE [LARGE SCALE GENOMIC DNA]</scope>
    <source>
        <strain evidence="3">3</strain>
    </source>
</reference>
<proteinExistence type="predicted"/>
<gene>
    <name evidence="3" type="ORF">ACCAA_130134</name>
</gene>
<name>A0A1A8XHM0_9PROT</name>
<dbReference type="RefSeq" id="WP_186405879.1">
    <property type="nucleotide sequence ID" value="NZ_FLQX01000035.1"/>
</dbReference>
<dbReference type="Proteomes" id="UP000199169">
    <property type="component" value="Unassembled WGS sequence"/>
</dbReference>
<dbReference type="STRING" id="1860102.ACCAA_130134"/>
<feature type="compositionally biased region" description="Basic and acidic residues" evidence="1">
    <location>
        <begin position="197"/>
        <end position="206"/>
    </location>
</feature>
<organism evidence="3 4">
    <name type="scientific">Candidatus Accumulibacter aalborgensis</name>
    <dbReference type="NCBI Taxonomy" id="1860102"/>
    <lineage>
        <taxon>Bacteria</taxon>
        <taxon>Pseudomonadati</taxon>
        <taxon>Pseudomonadota</taxon>
        <taxon>Betaproteobacteria</taxon>
        <taxon>Candidatus Accumulibacter</taxon>
    </lineage>
</organism>
<protein>
    <submittedName>
        <fullName evidence="3">Uncharacterized protein</fullName>
    </submittedName>
</protein>
<accession>A0A1A8XHM0</accession>
<feature type="region of interest" description="Disordered" evidence="1">
    <location>
        <begin position="192"/>
        <end position="222"/>
    </location>
</feature>
<dbReference type="AlphaFoldDB" id="A0A1A8XHM0"/>
<evidence type="ECO:0000313" key="3">
    <source>
        <dbReference type="EMBL" id="SBT04191.1"/>
    </source>
</evidence>
<keyword evidence="4" id="KW-1185">Reference proteome</keyword>
<dbReference type="PANTHER" id="PTHR34351">
    <property type="entry name" value="SLR1927 PROTEIN-RELATED"/>
    <property type="match status" value="1"/>
</dbReference>
<keyword evidence="2" id="KW-0472">Membrane</keyword>
<evidence type="ECO:0000313" key="4">
    <source>
        <dbReference type="Proteomes" id="UP000199169"/>
    </source>
</evidence>
<evidence type="ECO:0000256" key="2">
    <source>
        <dbReference type="SAM" id="Phobius"/>
    </source>
</evidence>
<keyword evidence="2" id="KW-1133">Transmembrane helix</keyword>
<sequence length="320" mass="35423">MRTLAAVQRWLFRLGPDEDLPIVLTQRRIFILPTRGGVLYASVLAVMLIGAINYNLSLGHALVFLLAGLGLVAMVETFHNLFGLRLHPGRPEAVFAGDLARFPLQIENARRQGRRALEFSFEHQPAVTVDVPAEGQAVVAVPCAAQRRGRLDPGRVTLASRYPLGLFRAWSYPQPVFSCVVYPRPMRTPLPPLSSARHADNRHGDGGQEDFAGLRPRQASDPTRHVAWKAVARRSDEQPLLVKQFAGGAAEELWLDWSLTPADRGLEDRLSILAGWIVAAEELQVRYGLSLPGRRLAPAQGPKHRADCLHVLALYRDNDP</sequence>
<evidence type="ECO:0000256" key="1">
    <source>
        <dbReference type="SAM" id="MobiDB-lite"/>
    </source>
</evidence>